<gene>
    <name evidence="1" type="ORF">PBRASI_LOCUS10211</name>
</gene>
<name>A0A9N9H397_9GLOM</name>
<proteinExistence type="predicted"/>
<evidence type="ECO:0000313" key="1">
    <source>
        <dbReference type="EMBL" id="CAG8649834.1"/>
    </source>
</evidence>
<reference evidence="1" key="1">
    <citation type="submission" date="2021-06" db="EMBL/GenBank/DDBJ databases">
        <authorList>
            <person name="Kallberg Y."/>
            <person name="Tangrot J."/>
            <person name="Rosling A."/>
        </authorList>
    </citation>
    <scope>NUCLEOTIDE SEQUENCE</scope>
    <source>
        <strain evidence="1">BR232B</strain>
    </source>
</reference>
<dbReference type="EMBL" id="CAJVPI010002811">
    <property type="protein sequence ID" value="CAG8649834.1"/>
    <property type="molecule type" value="Genomic_DNA"/>
</dbReference>
<dbReference type="AlphaFoldDB" id="A0A9N9H397"/>
<organism evidence="1 2">
    <name type="scientific">Paraglomus brasilianum</name>
    <dbReference type="NCBI Taxonomy" id="144538"/>
    <lineage>
        <taxon>Eukaryota</taxon>
        <taxon>Fungi</taxon>
        <taxon>Fungi incertae sedis</taxon>
        <taxon>Mucoromycota</taxon>
        <taxon>Glomeromycotina</taxon>
        <taxon>Glomeromycetes</taxon>
        <taxon>Paraglomerales</taxon>
        <taxon>Paraglomeraceae</taxon>
        <taxon>Paraglomus</taxon>
    </lineage>
</organism>
<comment type="caution">
    <text evidence="1">The sequence shown here is derived from an EMBL/GenBank/DDBJ whole genome shotgun (WGS) entry which is preliminary data.</text>
</comment>
<accession>A0A9N9H397</accession>
<evidence type="ECO:0000313" key="2">
    <source>
        <dbReference type="Proteomes" id="UP000789739"/>
    </source>
</evidence>
<sequence length="57" mass="6598">LSCWLRNFVHMTLNTFLHTHYIPPIPFVIWFQTYGGIRLELAGNPIQLDPGEVVDES</sequence>
<keyword evidence="2" id="KW-1185">Reference proteome</keyword>
<protein>
    <submittedName>
        <fullName evidence="1">11243_t:CDS:1</fullName>
    </submittedName>
</protein>
<feature type="non-terminal residue" evidence="1">
    <location>
        <position position="1"/>
    </location>
</feature>
<dbReference type="Proteomes" id="UP000789739">
    <property type="component" value="Unassembled WGS sequence"/>
</dbReference>